<keyword evidence="2" id="KW-0732">Signal</keyword>
<feature type="region of interest" description="Disordered" evidence="1">
    <location>
        <begin position="22"/>
        <end position="53"/>
    </location>
</feature>
<accession>A0A7H0H4I5</accession>
<dbReference type="AlphaFoldDB" id="A0A7H0H4I5"/>
<reference evidence="3 4" key="1">
    <citation type="submission" date="2020-08" db="EMBL/GenBank/DDBJ databases">
        <title>Genome sequence of Tessaracoccus defluvii JCM 17540T.</title>
        <authorList>
            <person name="Hyun D.-W."/>
            <person name="Bae J.-W."/>
        </authorList>
    </citation>
    <scope>NUCLEOTIDE SEQUENCE [LARGE SCALE GENOMIC DNA]</scope>
    <source>
        <strain evidence="3 4">JCM 17540</strain>
    </source>
</reference>
<dbReference type="Proteomes" id="UP000516117">
    <property type="component" value="Chromosome"/>
</dbReference>
<evidence type="ECO:0000256" key="1">
    <source>
        <dbReference type="SAM" id="MobiDB-lite"/>
    </source>
</evidence>
<feature type="chain" id="PRO_5039423815" evidence="2">
    <location>
        <begin position="21"/>
        <end position="124"/>
    </location>
</feature>
<feature type="signal peptide" evidence="2">
    <location>
        <begin position="1"/>
        <end position="20"/>
    </location>
</feature>
<evidence type="ECO:0000313" key="3">
    <source>
        <dbReference type="EMBL" id="QNP55451.1"/>
    </source>
</evidence>
<dbReference type="RefSeq" id="WP_187720581.1">
    <property type="nucleotide sequence ID" value="NZ_BAABBL010000009.1"/>
</dbReference>
<dbReference type="KEGG" id="tdf:H9L22_14805"/>
<evidence type="ECO:0000256" key="2">
    <source>
        <dbReference type="SAM" id="SignalP"/>
    </source>
</evidence>
<evidence type="ECO:0000313" key="4">
    <source>
        <dbReference type="Proteomes" id="UP000516117"/>
    </source>
</evidence>
<organism evidence="3 4">
    <name type="scientific">Tessaracoccus defluvii</name>
    <dbReference type="NCBI Taxonomy" id="1285901"/>
    <lineage>
        <taxon>Bacteria</taxon>
        <taxon>Bacillati</taxon>
        <taxon>Actinomycetota</taxon>
        <taxon>Actinomycetes</taxon>
        <taxon>Propionibacteriales</taxon>
        <taxon>Propionibacteriaceae</taxon>
        <taxon>Tessaracoccus</taxon>
    </lineage>
</organism>
<dbReference type="EMBL" id="CP060789">
    <property type="protein sequence ID" value="QNP55451.1"/>
    <property type="molecule type" value="Genomic_DNA"/>
</dbReference>
<gene>
    <name evidence="3" type="ORF">H9L22_14805</name>
</gene>
<protein>
    <submittedName>
        <fullName evidence="3">Uncharacterized protein</fullName>
    </submittedName>
</protein>
<name>A0A7H0H4I5_9ACTN</name>
<sequence>MRILAALASGTLLLLLSACAGEATPSTPPEKSTPAAPTETKADPGGGDDDGYNKAGAVMLLESQLGAFGGQGRWDGDTLITKFDAELDASDLDLPFVCGFMDGLVLEEHSTAVETPSGTTPCTA</sequence>
<keyword evidence="4" id="KW-1185">Reference proteome</keyword>
<proteinExistence type="predicted"/>
<dbReference type="PROSITE" id="PS51257">
    <property type="entry name" value="PROKAR_LIPOPROTEIN"/>
    <property type="match status" value="1"/>
</dbReference>